<organism evidence="3 4">
    <name type="scientific">Phaeosphaeria nodorum (strain SN15 / ATCC MYA-4574 / FGSC 10173)</name>
    <name type="common">Glume blotch fungus</name>
    <name type="synonym">Parastagonospora nodorum</name>
    <dbReference type="NCBI Taxonomy" id="321614"/>
    <lineage>
        <taxon>Eukaryota</taxon>
        <taxon>Fungi</taxon>
        <taxon>Dikarya</taxon>
        <taxon>Ascomycota</taxon>
        <taxon>Pezizomycotina</taxon>
        <taxon>Dothideomycetes</taxon>
        <taxon>Pleosporomycetidae</taxon>
        <taxon>Pleosporales</taxon>
        <taxon>Pleosporineae</taxon>
        <taxon>Phaeosphaeriaceae</taxon>
        <taxon>Parastagonospora</taxon>
    </lineage>
</organism>
<reference evidence="4" key="1">
    <citation type="journal article" date="2007" name="Plant Cell">
        <title>Dothideomycete-plant interactions illuminated by genome sequencing and EST analysis of the wheat pathogen Stagonospora nodorum.</title>
        <authorList>
            <person name="Hane J.K."/>
            <person name="Lowe R.G."/>
            <person name="Solomon P.S."/>
            <person name="Tan K.C."/>
            <person name="Schoch C.L."/>
            <person name="Spatafora J.W."/>
            <person name="Crous P.W."/>
            <person name="Kodira C."/>
            <person name="Birren B.W."/>
            <person name="Galagan J.E."/>
            <person name="Torriani S.F."/>
            <person name="McDonald B.A."/>
            <person name="Oliver R.P."/>
        </authorList>
    </citation>
    <scope>NUCLEOTIDE SEQUENCE [LARGE SCALE GENOMIC DNA]</scope>
    <source>
        <strain evidence="4">SN15 / ATCC MYA-4574 / FGSC 10173</strain>
    </source>
</reference>
<gene>
    <name evidence="3" type="ORF">SNOG_09708</name>
</gene>
<dbReference type="RefSeq" id="XP_001799994.1">
    <property type="nucleotide sequence ID" value="XM_001799942.1"/>
</dbReference>
<feature type="chain" id="PRO_5004177683" evidence="2">
    <location>
        <begin position="25"/>
        <end position="217"/>
    </location>
</feature>
<feature type="compositionally biased region" description="Low complexity" evidence="1">
    <location>
        <begin position="208"/>
        <end position="217"/>
    </location>
</feature>
<evidence type="ECO:0000313" key="4">
    <source>
        <dbReference type="Proteomes" id="UP000001055"/>
    </source>
</evidence>
<evidence type="ECO:0000256" key="2">
    <source>
        <dbReference type="SAM" id="SignalP"/>
    </source>
</evidence>
<dbReference type="EMBL" id="CH445339">
    <property type="protein sequence ID" value="EAT82973.1"/>
    <property type="molecule type" value="Genomic_DNA"/>
</dbReference>
<dbReference type="InParanoid" id="Q0UEV6"/>
<name>Q0UEV6_PHANO</name>
<evidence type="ECO:0000313" key="3">
    <source>
        <dbReference type="EMBL" id="EAT82973.1"/>
    </source>
</evidence>
<dbReference type="VEuPathDB" id="FungiDB:JI435_097080"/>
<feature type="compositionally biased region" description="Basic and acidic residues" evidence="1">
    <location>
        <begin position="186"/>
        <end position="202"/>
    </location>
</feature>
<feature type="signal peptide" evidence="2">
    <location>
        <begin position="1"/>
        <end position="24"/>
    </location>
</feature>
<dbReference type="AlphaFoldDB" id="Q0UEV6"/>
<feature type="region of interest" description="Disordered" evidence="1">
    <location>
        <begin position="143"/>
        <end position="217"/>
    </location>
</feature>
<dbReference type="GeneID" id="5976899"/>
<proteinExistence type="predicted"/>
<accession>Q0UEV6</accession>
<keyword evidence="2" id="KW-0732">Signal</keyword>
<protein>
    <submittedName>
        <fullName evidence="3">Uncharacterized protein</fullName>
    </submittedName>
</protein>
<evidence type="ECO:0000256" key="1">
    <source>
        <dbReference type="SAM" id="MobiDB-lite"/>
    </source>
</evidence>
<dbReference type="KEGG" id="pno:SNOG_09708"/>
<feature type="compositionally biased region" description="Low complexity" evidence="1">
    <location>
        <begin position="143"/>
        <end position="167"/>
    </location>
</feature>
<dbReference type="Proteomes" id="UP000001055">
    <property type="component" value="Unassembled WGS sequence"/>
</dbReference>
<sequence>MCAVHSCAHRCAALLCARVPLCPCADAPSSAITVSATLRRSRPYQRAGMGSGCFGLPLPPTLPQRSNPVVARLPIGRPSYPATQREVISVWQREVAAAWAWHAAASVQPVPVPQARIVSSRPCDTAIAALRLWTSLWRPSTPTLTATPAQATQTATESSTSLASRSAGAQMPLRANQHIGPGNGENSRRIDVPQPGLDRRESGSVSDAAAAIAIRAP</sequence>